<evidence type="ECO:0000313" key="3">
    <source>
        <dbReference type="EMBL" id="QDP95886.1"/>
    </source>
</evidence>
<sequence>MDRPQVVMFARTISRRVAGGSRAVLQRANLYAAEGYPVTLVISGMASDSEIAALRSAGGLHPQVAVRFVWLDAPGWEHQLAGADHELVDLPRLDERTPGTVRSVLVPGRDPVRARVVRIEVDGRLRSEEVLDTDGGAIRSFRLYDGDGSCTQLWRFVDGKVAMVDDLADGVPTIRRFFIDGRYCWLTADVSGSAGTGRAVYADGTISDYASVIADWLDREYADSPQLIVFADGENVWQRVVRCMRHPAVRGVSVLHNSHLDAPYDSTAPTKPDWEPYFTDQRNVRVLVCLTERQRIDLERRYPGLPLAVVHHQVPPTSVDHRGRRSRRMIFLGRLAEQKRLEHLVEVIDRVRRAVPEVVLDVYGSGPAEPDFRSRLEECGLIDRVNFAGFTQDALAAFAGARVAVMTSRYEGLPLTLTEAMSVGTVWVAYDLNYGPAEVIRDHVDGFLVPPGDLDRFAASVVRLLTDDDLAARMSRAAREVSGRFSRERYRREWLQVLARAIEPIEEPTTDRVPDVVPVS</sequence>
<keyword evidence="4" id="KW-1185">Reference proteome</keyword>
<protein>
    <submittedName>
        <fullName evidence="3">Glycosyltransferase</fullName>
    </submittedName>
</protein>
<gene>
    <name evidence="3" type="ORF">FOE78_08215</name>
</gene>
<proteinExistence type="predicted"/>
<dbReference type="GO" id="GO:0016757">
    <property type="term" value="F:glycosyltransferase activity"/>
    <property type="evidence" value="ECO:0007669"/>
    <property type="project" value="InterPro"/>
</dbReference>
<accession>A0A516PXJ6</accession>
<dbReference type="PANTHER" id="PTHR12526">
    <property type="entry name" value="GLYCOSYLTRANSFERASE"/>
    <property type="match status" value="1"/>
</dbReference>
<dbReference type="Gene3D" id="3.40.50.2000">
    <property type="entry name" value="Glycogen Phosphorylase B"/>
    <property type="match status" value="2"/>
</dbReference>
<evidence type="ECO:0000259" key="2">
    <source>
        <dbReference type="Pfam" id="PF00534"/>
    </source>
</evidence>
<dbReference type="Pfam" id="PF00534">
    <property type="entry name" value="Glycos_transf_1"/>
    <property type="match status" value="1"/>
</dbReference>
<dbReference type="RefSeq" id="WP_143985852.1">
    <property type="nucleotide sequence ID" value="NZ_CP041692.1"/>
</dbReference>
<organism evidence="3 4">
    <name type="scientific">Microlunatus elymi</name>
    <dbReference type="NCBI Taxonomy" id="2596828"/>
    <lineage>
        <taxon>Bacteria</taxon>
        <taxon>Bacillati</taxon>
        <taxon>Actinomycetota</taxon>
        <taxon>Actinomycetes</taxon>
        <taxon>Propionibacteriales</taxon>
        <taxon>Propionibacteriaceae</taxon>
        <taxon>Microlunatus</taxon>
    </lineage>
</organism>
<dbReference type="KEGG" id="mik:FOE78_08215"/>
<dbReference type="Proteomes" id="UP000319263">
    <property type="component" value="Chromosome"/>
</dbReference>
<dbReference type="OrthoDB" id="9775208at2"/>
<dbReference type="EMBL" id="CP041692">
    <property type="protein sequence ID" value="QDP95886.1"/>
    <property type="molecule type" value="Genomic_DNA"/>
</dbReference>
<dbReference type="AlphaFoldDB" id="A0A516PXJ6"/>
<evidence type="ECO:0000313" key="4">
    <source>
        <dbReference type="Proteomes" id="UP000319263"/>
    </source>
</evidence>
<feature type="domain" description="Glycosyl transferase family 1" evidence="2">
    <location>
        <begin position="327"/>
        <end position="480"/>
    </location>
</feature>
<dbReference type="SUPFAM" id="SSF53756">
    <property type="entry name" value="UDP-Glycosyltransferase/glycogen phosphorylase"/>
    <property type="match status" value="1"/>
</dbReference>
<dbReference type="InterPro" id="IPR001296">
    <property type="entry name" value="Glyco_trans_1"/>
</dbReference>
<reference evidence="3 4" key="1">
    <citation type="submission" date="2019-07" db="EMBL/GenBank/DDBJ databases">
        <title>Microlunatus dokdonensis sp. nov. isolated from the rhizospheric soil of the wild plant Elymus tsukushiensis.</title>
        <authorList>
            <person name="Ghim S.-Y."/>
            <person name="Hwang Y.-J."/>
            <person name="Son J.-S."/>
            <person name="Shin J.-H."/>
        </authorList>
    </citation>
    <scope>NUCLEOTIDE SEQUENCE [LARGE SCALE GENOMIC DNA]</scope>
    <source>
        <strain evidence="3 4">KUDC0627</strain>
    </source>
</reference>
<name>A0A516PXJ6_9ACTN</name>
<dbReference type="PANTHER" id="PTHR12526:SF630">
    <property type="entry name" value="GLYCOSYLTRANSFERASE"/>
    <property type="match status" value="1"/>
</dbReference>
<keyword evidence="1 3" id="KW-0808">Transferase</keyword>
<evidence type="ECO:0000256" key="1">
    <source>
        <dbReference type="ARBA" id="ARBA00022679"/>
    </source>
</evidence>